<proteinExistence type="predicted"/>
<reference evidence="2 3" key="1">
    <citation type="journal article" date="2017" name="Mol. Ecol.">
        <title>Comparative and population genomic landscape of Phellinus noxius: A hypervariable fungus causing root rot in trees.</title>
        <authorList>
            <person name="Chung C.L."/>
            <person name="Lee T.J."/>
            <person name="Akiba M."/>
            <person name="Lee H.H."/>
            <person name="Kuo T.H."/>
            <person name="Liu D."/>
            <person name="Ke H.M."/>
            <person name="Yokoi T."/>
            <person name="Roa M.B."/>
            <person name="Lu M.J."/>
            <person name="Chang Y.Y."/>
            <person name="Ann P.J."/>
            <person name="Tsai J.N."/>
            <person name="Chen C.Y."/>
            <person name="Tzean S.S."/>
            <person name="Ota Y."/>
            <person name="Hattori T."/>
            <person name="Sahashi N."/>
            <person name="Liou R.F."/>
            <person name="Kikuchi T."/>
            <person name="Tsai I.J."/>
        </authorList>
    </citation>
    <scope>NUCLEOTIDE SEQUENCE [LARGE SCALE GENOMIC DNA]</scope>
    <source>
        <strain evidence="2 3">FFPRI411160</strain>
    </source>
</reference>
<evidence type="ECO:0000256" key="1">
    <source>
        <dbReference type="SAM" id="MobiDB-lite"/>
    </source>
</evidence>
<dbReference type="OrthoDB" id="3204463at2759"/>
<keyword evidence="3" id="KW-1185">Reference proteome</keyword>
<accession>A0A286UVN9</accession>
<dbReference type="Proteomes" id="UP000217199">
    <property type="component" value="Unassembled WGS sequence"/>
</dbReference>
<sequence length="265" mass="29052">MFPVAVPSLFNPAPSRSRQNMACRSSRPPSQTPLPVLLSPLDIPPPLIGFDSTSPRCSVSKETESPRLPRLLSPIRIPERRARLQSPVSPTPQSSSTKKRRSGYATRSSGRTRHCRLAECDFRGGPAVFDQIPWISMLDATPAADSYNPFDLPDLSDLPCEKAPRLGPIRSRKSSLHSASYSPELPPVGTTTPELIHSTVVDSPLTELPYSLDSPRLSDDDVLKTPPMRATELPVNIGFHHLMPVAFADVHADESWWPRGEPGSP</sequence>
<name>A0A286UVN9_9AGAM</name>
<evidence type="ECO:0000313" key="2">
    <source>
        <dbReference type="EMBL" id="PAV23669.1"/>
    </source>
</evidence>
<feature type="region of interest" description="Disordered" evidence="1">
    <location>
        <begin position="52"/>
        <end position="110"/>
    </location>
</feature>
<feature type="compositionally biased region" description="Polar residues" evidence="1">
    <location>
        <begin position="14"/>
        <end position="29"/>
    </location>
</feature>
<feature type="region of interest" description="Disordered" evidence="1">
    <location>
        <begin position="1"/>
        <end position="38"/>
    </location>
</feature>
<gene>
    <name evidence="2" type="ORF">PNOK_0073700</name>
</gene>
<evidence type="ECO:0000313" key="3">
    <source>
        <dbReference type="Proteomes" id="UP000217199"/>
    </source>
</evidence>
<organism evidence="2 3">
    <name type="scientific">Pyrrhoderma noxium</name>
    <dbReference type="NCBI Taxonomy" id="2282107"/>
    <lineage>
        <taxon>Eukaryota</taxon>
        <taxon>Fungi</taxon>
        <taxon>Dikarya</taxon>
        <taxon>Basidiomycota</taxon>
        <taxon>Agaricomycotina</taxon>
        <taxon>Agaricomycetes</taxon>
        <taxon>Hymenochaetales</taxon>
        <taxon>Hymenochaetaceae</taxon>
        <taxon>Pyrrhoderma</taxon>
    </lineage>
</organism>
<feature type="region of interest" description="Disordered" evidence="1">
    <location>
        <begin position="167"/>
        <end position="192"/>
    </location>
</feature>
<feature type="compositionally biased region" description="Low complexity" evidence="1">
    <location>
        <begin position="85"/>
        <end position="96"/>
    </location>
</feature>
<dbReference type="InParanoid" id="A0A286UVN9"/>
<protein>
    <submittedName>
        <fullName evidence="2">Uncharacterized protein</fullName>
    </submittedName>
</protein>
<dbReference type="EMBL" id="NBII01000001">
    <property type="protein sequence ID" value="PAV23669.1"/>
    <property type="molecule type" value="Genomic_DNA"/>
</dbReference>
<comment type="caution">
    <text evidence="2">The sequence shown here is derived from an EMBL/GenBank/DDBJ whole genome shotgun (WGS) entry which is preliminary data.</text>
</comment>
<dbReference type="AlphaFoldDB" id="A0A286UVN9"/>